<accession>A0ACA9QYP3</accession>
<dbReference type="EMBL" id="CAJVPW010053404">
    <property type="protein sequence ID" value="CAG8769945.1"/>
    <property type="molecule type" value="Genomic_DNA"/>
</dbReference>
<name>A0ACA9QYP3_9GLOM</name>
<feature type="non-terminal residue" evidence="1">
    <location>
        <position position="138"/>
    </location>
</feature>
<dbReference type="Proteomes" id="UP000789366">
    <property type="component" value="Unassembled WGS sequence"/>
</dbReference>
<protein>
    <submittedName>
        <fullName evidence="1">16253_t:CDS:1</fullName>
    </submittedName>
</protein>
<proteinExistence type="predicted"/>
<gene>
    <name evidence="1" type="ORF">SPELUC_LOCUS15712</name>
</gene>
<organism evidence="1 2">
    <name type="scientific">Cetraspora pellucida</name>
    <dbReference type="NCBI Taxonomy" id="1433469"/>
    <lineage>
        <taxon>Eukaryota</taxon>
        <taxon>Fungi</taxon>
        <taxon>Fungi incertae sedis</taxon>
        <taxon>Mucoromycota</taxon>
        <taxon>Glomeromycotina</taxon>
        <taxon>Glomeromycetes</taxon>
        <taxon>Diversisporales</taxon>
        <taxon>Gigasporaceae</taxon>
        <taxon>Cetraspora</taxon>
    </lineage>
</organism>
<evidence type="ECO:0000313" key="2">
    <source>
        <dbReference type="Proteomes" id="UP000789366"/>
    </source>
</evidence>
<comment type="caution">
    <text evidence="1">The sequence shown here is derived from an EMBL/GenBank/DDBJ whole genome shotgun (WGS) entry which is preliminary data.</text>
</comment>
<feature type="non-terminal residue" evidence="1">
    <location>
        <position position="1"/>
    </location>
</feature>
<keyword evidence="2" id="KW-1185">Reference proteome</keyword>
<sequence>PSTNSSPLPKKSLLKVLISISYPSHSGILHGSFFGPMTSLFFHLNEKLWIHIPFNIYHAWIIVVLFLSAFAAFSPSAITYAEEFDFIAPIVIAWSLYGIAAGQEDEFIHWSAIAIGTISALYIFKPLVFKYIIRRPDN</sequence>
<evidence type="ECO:0000313" key="1">
    <source>
        <dbReference type="EMBL" id="CAG8769945.1"/>
    </source>
</evidence>
<reference evidence="1" key="1">
    <citation type="submission" date="2021-06" db="EMBL/GenBank/DDBJ databases">
        <authorList>
            <person name="Kallberg Y."/>
            <person name="Tangrot J."/>
            <person name="Rosling A."/>
        </authorList>
    </citation>
    <scope>NUCLEOTIDE SEQUENCE</scope>
    <source>
        <strain evidence="1">28 12/20/2015</strain>
    </source>
</reference>